<proteinExistence type="predicted"/>
<evidence type="ECO:0000313" key="2">
    <source>
        <dbReference type="Proteomes" id="UP000028013"/>
    </source>
</evidence>
<dbReference type="AlphaFoldDB" id="A0A078S1F4"/>
<dbReference type="RefSeq" id="WP_005826660.1">
    <property type="nucleotide sequence ID" value="NZ_JNHN01000169.1"/>
</dbReference>
<dbReference type="Proteomes" id="UP000028013">
    <property type="component" value="Unassembled WGS sequence"/>
</dbReference>
<accession>A0A078S1F4</accession>
<comment type="caution">
    <text evidence="1">The sequence shown here is derived from an EMBL/GenBank/DDBJ whole genome shotgun (WGS) entry which is preliminary data.</text>
</comment>
<reference evidence="1 2" key="1">
    <citation type="submission" date="2014-04" db="EMBL/GenBank/DDBJ databases">
        <authorList>
            <person name="Sears C."/>
            <person name="Carroll K."/>
            <person name="Sack B.R."/>
            <person name="Qadri F."/>
            <person name="Myers L.L."/>
            <person name="Chung G.-T."/>
            <person name="Escheverria P."/>
            <person name="Fraser C.M."/>
            <person name="Sadzewicz L."/>
            <person name="Shefchek K.A."/>
            <person name="Tallon L."/>
            <person name="Das S.P."/>
            <person name="Daugherty S."/>
            <person name="Mongodin E.F."/>
        </authorList>
    </citation>
    <scope>NUCLEOTIDE SEQUENCE [LARGE SCALE GENOMIC DNA]</scope>
    <source>
        <strain evidence="1 2">3978 T3 ii</strain>
    </source>
</reference>
<dbReference type="GeneID" id="99751596"/>
<dbReference type="EMBL" id="JNHN01000169">
    <property type="protein sequence ID" value="KDS51484.1"/>
    <property type="molecule type" value="Genomic_DNA"/>
</dbReference>
<sequence>MASRKELKKNINYIAGELFTECLVNSLYVPGTDKQKADELMAEILKMQDEFISRISHTEPGNVKGFYKKLRADFNAKVDEIIDAMGKLK</sequence>
<protein>
    <submittedName>
        <fullName evidence="1">Uncharacterized protein</fullName>
    </submittedName>
</protein>
<gene>
    <name evidence="1" type="ORF">M094_0529</name>
</gene>
<evidence type="ECO:0000313" key="1">
    <source>
        <dbReference type="EMBL" id="KDS51484.1"/>
    </source>
</evidence>
<organism evidence="1 2">
    <name type="scientific">Bacteroides uniformis str. 3978 T3 ii</name>
    <dbReference type="NCBI Taxonomy" id="1339349"/>
    <lineage>
        <taxon>Bacteria</taxon>
        <taxon>Pseudomonadati</taxon>
        <taxon>Bacteroidota</taxon>
        <taxon>Bacteroidia</taxon>
        <taxon>Bacteroidales</taxon>
        <taxon>Bacteroidaceae</taxon>
        <taxon>Bacteroides</taxon>
    </lineage>
</organism>
<name>A0A078S1F4_BACUN</name>
<dbReference type="PATRIC" id="fig|1339349.3.peg.1782"/>